<evidence type="ECO:0000313" key="1">
    <source>
        <dbReference type="EMBL" id="QEF96494.1"/>
    </source>
</evidence>
<dbReference type="Proteomes" id="UP000321353">
    <property type="component" value="Chromosome"/>
</dbReference>
<dbReference type="KEGG" id="smam:Mal15_05220"/>
<dbReference type="EMBL" id="CP036264">
    <property type="protein sequence ID" value="QEF96494.1"/>
    <property type="molecule type" value="Genomic_DNA"/>
</dbReference>
<accession>A0A5B9MAC1</accession>
<name>A0A5B9MAC1_9BACT</name>
<sequence length="50" mass="5413">MAETAVIVTSSKQSGQRAATIPWQWIAGNFSFAKQRLNYAAGGNRCSHSN</sequence>
<keyword evidence="2" id="KW-1185">Reference proteome</keyword>
<evidence type="ECO:0000313" key="2">
    <source>
        <dbReference type="Proteomes" id="UP000321353"/>
    </source>
</evidence>
<organism evidence="1 2">
    <name type="scientific">Stieleria maiorica</name>
    <dbReference type="NCBI Taxonomy" id="2795974"/>
    <lineage>
        <taxon>Bacteria</taxon>
        <taxon>Pseudomonadati</taxon>
        <taxon>Planctomycetota</taxon>
        <taxon>Planctomycetia</taxon>
        <taxon>Pirellulales</taxon>
        <taxon>Pirellulaceae</taxon>
        <taxon>Stieleria</taxon>
    </lineage>
</organism>
<protein>
    <submittedName>
        <fullName evidence="1">Uncharacterized protein</fullName>
    </submittedName>
</protein>
<gene>
    <name evidence="1" type="ORF">Mal15_05220</name>
</gene>
<proteinExistence type="predicted"/>
<dbReference type="AlphaFoldDB" id="A0A5B9MAC1"/>
<reference evidence="1 2" key="1">
    <citation type="submission" date="2019-02" db="EMBL/GenBank/DDBJ databases">
        <title>Planctomycetal bacteria perform biofilm scaping via a novel small molecule.</title>
        <authorList>
            <person name="Jeske O."/>
            <person name="Boedeker C."/>
            <person name="Wiegand S."/>
            <person name="Breitling P."/>
            <person name="Kallscheuer N."/>
            <person name="Jogler M."/>
            <person name="Rohde M."/>
            <person name="Petersen J."/>
            <person name="Medema M.H."/>
            <person name="Surup F."/>
            <person name="Jogler C."/>
        </authorList>
    </citation>
    <scope>NUCLEOTIDE SEQUENCE [LARGE SCALE GENOMIC DNA]</scope>
    <source>
        <strain evidence="1 2">Mal15</strain>
    </source>
</reference>